<reference evidence="2 3" key="1">
    <citation type="journal article" date="2021" name="Nat. Commun.">
        <title>Genetic determinants of endophytism in the Arabidopsis root mycobiome.</title>
        <authorList>
            <person name="Mesny F."/>
            <person name="Miyauchi S."/>
            <person name="Thiergart T."/>
            <person name="Pickel B."/>
            <person name="Atanasova L."/>
            <person name="Karlsson M."/>
            <person name="Huettel B."/>
            <person name="Barry K.W."/>
            <person name="Haridas S."/>
            <person name="Chen C."/>
            <person name="Bauer D."/>
            <person name="Andreopoulos W."/>
            <person name="Pangilinan J."/>
            <person name="LaButti K."/>
            <person name="Riley R."/>
            <person name="Lipzen A."/>
            <person name="Clum A."/>
            <person name="Drula E."/>
            <person name="Henrissat B."/>
            <person name="Kohler A."/>
            <person name="Grigoriev I.V."/>
            <person name="Martin F.M."/>
            <person name="Hacquard S."/>
        </authorList>
    </citation>
    <scope>NUCLEOTIDE SEQUENCE [LARGE SCALE GENOMIC DNA]</scope>
    <source>
        <strain evidence="2 3">MPI-SDFR-AT-0080</strain>
    </source>
</reference>
<evidence type="ECO:0000313" key="2">
    <source>
        <dbReference type="EMBL" id="KAH7065060.1"/>
    </source>
</evidence>
<dbReference type="SUPFAM" id="SSF88713">
    <property type="entry name" value="Glycoside hydrolase/deacetylase"/>
    <property type="match status" value="1"/>
</dbReference>
<dbReference type="PROSITE" id="PS51677">
    <property type="entry name" value="NODB"/>
    <property type="match status" value="1"/>
</dbReference>
<keyword evidence="3" id="KW-1185">Reference proteome</keyword>
<dbReference type="Gene3D" id="3.20.20.370">
    <property type="entry name" value="Glycoside hydrolase/deacetylase"/>
    <property type="match status" value="1"/>
</dbReference>
<feature type="domain" description="NodB homology" evidence="1">
    <location>
        <begin position="36"/>
        <end position="300"/>
    </location>
</feature>
<dbReference type="CDD" id="cd10938">
    <property type="entry name" value="CE4_HpPgdA_like"/>
    <property type="match status" value="1"/>
</dbReference>
<evidence type="ECO:0000313" key="3">
    <source>
        <dbReference type="Proteomes" id="UP000774617"/>
    </source>
</evidence>
<gene>
    <name evidence="2" type="ORF">B0J12DRAFT_639004</name>
</gene>
<dbReference type="InterPro" id="IPR011330">
    <property type="entry name" value="Glyco_hydro/deAcase_b/a-brl"/>
</dbReference>
<dbReference type="Proteomes" id="UP000774617">
    <property type="component" value="Unassembled WGS sequence"/>
</dbReference>
<protein>
    <submittedName>
        <fullName evidence="2">Polysaccharide deacetylase family protein</fullName>
    </submittedName>
</protein>
<dbReference type="PANTHER" id="PTHR47561:SF2">
    <property type="entry name" value="HYPOTHETICAL POLYSACCHARIDE DEACETYLASE (EUROFUNG)"/>
    <property type="match status" value="1"/>
</dbReference>
<proteinExistence type="predicted"/>
<accession>A0ABQ8GUX3</accession>
<organism evidence="2 3">
    <name type="scientific">Macrophomina phaseolina</name>
    <dbReference type="NCBI Taxonomy" id="35725"/>
    <lineage>
        <taxon>Eukaryota</taxon>
        <taxon>Fungi</taxon>
        <taxon>Dikarya</taxon>
        <taxon>Ascomycota</taxon>
        <taxon>Pezizomycotina</taxon>
        <taxon>Dothideomycetes</taxon>
        <taxon>Dothideomycetes incertae sedis</taxon>
        <taxon>Botryosphaeriales</taxon>
        <taxon>Botryosphaeriaceae</taxon>
        <taxon>Macrophomina</taxon>
    </lineage>
</organism>
<dbReference type="InterPro" id="IPR002509">
    <property type="entry name" value="NODB_dom"/>
</dbReference>
<comment type="caution">
    <text evidence="2">The sequence shown here is derived from an EMBL/GenBank/DDBJ whole genome shotgun (WGS) entry which is preliminary data.</text>
</comment>
<dbReference type="EMBL" id="JAGTJR010000001">
    <property type="protein sequence ID" value="KAH7065060.1"/>
    <property type="molecule type" value="Genomic_DNA"/>
</dbReference>
<sequence length="314" mass="35091">MAATAATTPKIRVVLSIDFDAVSGWLGTGAHPANNLADYSSGFFAARVGVPRLLRLLAKHGIASRVTWFVPGHSAESFPEAMASIIASGAEVACHGYAHEDAARLTAAQERDVMEKCVEVLQAAGAPRPVGWRAPLYSVREGTLDLLEELGFEYDASLTDHDSQAFFAPRRPPIEPIDFDQPAASWMRPLAAEEAGSVKAYPADRRPLVEVPCNWYMEDMTPMQFLPHTPNSHGYVDARHIEQMWKDRFMWLWENEVEDGKECLFPILLHPDTSGMAHVIGMIERMITWLQSWGPDIEFSQTREVARIFRERSL</sequence>
<dbReference type="PANTHER" id="PTHR47561">
    <property type="entry name" value="POLYSACCHARIDE DEACETYLASE FAMILY PROTEIN (AFU_ORTHOLOGUE AFUA_6G05030)"/>
    <property type="match status" value="1"/>
</dbReference>
<dbReference type="InterPro" id="IPR037950">
    <property type="entry name" value="PgdA-like"/>
</dbReference>
<evidence type="ECO:0000259" key="1">
    <source>
        <dbReference type="PROSITE" id="PS51677"/>
    </source>
</evidence>
<name>A0ABQ8GUX3_9PEZI</name>
<dbReference type="Pfam" id="PF01522">
    <property type="entry name" value="Polysacc_deac_1"/>
    <property type="match status" value="1"/>
</dbReference>